<evidence type="ECO:0000256" key="2">
    <source>
        <dbReference type="ARBA" id="ARBA00093604"/>
    </source>
</evidence>
<reference evidence="5" key="1">
    <citation type="submission" date="2014-12" db="EMBL/GenBank/DDBJ databases">
        <title>Insight into the proteome of Arion vulgaris.</title>
        <authorList>
            <person name="Aradska J."/>
            <person name="Bulat T."/>
            <person name="Smidak R."/>
            <person name="Sarate P."/>
            <person name="Gangsoo J."/>
            <person name="Sialana F."/>
            <person name="Bilban M."/>
            <person name="Lubec G."/>
        </authorList>
    </citation>
    <scope>NUCLEOTIDE SEQUENCE</scope>
    <source>
        <tissue evidence="5">Skin</tissue>
    </source>
</reference>
<name>A0A0B7A4C4_9EUPU</name>
<dbReference type="PANTHER" id="PTHR14097:SF7">
    <property type="entry name" value="OXIDOREDUCTASE HTATIP2"/>
    <property type="match status" value="1"/>
</dbReference>
<feature type="signal peptide" evidence="3">
    <location>
        <begin position="1"/>
        <end position="18"/>
    </location>
</feature>
<sequence>MLFKLTIAVLAVLSLLLAYSLVPSSDDISPPCMAKEDTQDMERVKSLGRSAFVLGYTGAVGKALVNELNKTKIFKKVVLIGRRIVPLDVGPEFEQRVIDFEKLDEHKDAFKDLDAGFCCLGSYRAKVGVEGFLRTDRDYVLMSAQIAKDQGCDHFSIVSTMGSNKDSYFLYPKIKGEVEDNLSKMNFDRLSIYRPGFLITDHREEKRTLEKIVKVLMTPIIYFGPTLMSIPVETVAKAMVNNVVKPFAIKEIYENKAIHQMAKEC</sequence>
<dbReference type="EMBL" id="HACG01028798">
    <property type="protein sequence ID" value="CEK75663.1"/>
    <property type="molecule type" value="Transcribed_RNA"/>
</dbReference>
<dbReference type="CDD" id="cd05250">
    <property type="entry name" value="CC3_like_SDR_a"/>
    <property type="match status" value="1"/>
</dbReference>
<proteinExistence type="predicted"/>
<protein>
    <recommendedName>
        <fullName evidence="2">Protein HTATIP2</fullName>
    </recommendedName>
</protein>
<evidence type="ECO:0000259" key="4">
    <source>
        <dbReference type="Pfam" id="PF13460"/>
    </source>
</evidence>
<dbReference type="Pfam" id="PF13460">
    <property type="entry name" value="NAD_binding_10"/>
    <property type="match status" value="1"/>
</dbReference>
<dbReference type="Gene3D" id="3.40.50.720">
    <property type="entry name" value="NAD(P)-binding Rossmann-like Domain"/>
    <property type="match status" value="1"/>
</dbReference>
<evidence type="ECO:0000256" key="1">
    <source>
        <dbReference type="ARBA" id="ARBA00093483"/>
    </source>
</evidence>
<dbReference type="InterPro" id="IPR036291">
    <property type="entry name" value="NAD(P)-bd_dom_sf"/>
</dbReference>
<keyword evidence="3" id="KW-0732">Signal</keyword>
<dbReference type="GO" id="GO:0003824">
    <property type="term" value="F:catalytic activity"/>
    <property type="evidence" value="ECO:0007669"/>
    <property type="project" value="UniProtKB-ARBA"/>
</dbReference>
<dbReference type="AlphaFoldDB" id="A0A0B7A4C4"/>
<dbReference type="GO" id="GO:0005737">
    <property type="term" value="C:cytoplasm"/>
    <property type="evidence" value="ECO:0007669"/>
    <property type="project" value="TreeGrafter"/>
</dbReference>
<evidence type="ECO:0000256" key="3">
    <source>
        <dbReference type="SAM" id="SignalP"/>
    </source>
</evidence>
<accession>A0A0B7A4C4</accession>
<comment type="subunit">
    <text evidence="1">Monomer. Forms homodimers during oxidative stress. Interacts (via N-terminus) with elongation factor EEF1A1 (via middle-region); the interaction is direct and competes with EEF1A1 binding to guanyl-nucleotide exchange factor EEF1B2, thereby inhibiting GDP for GTP exchange and reactivation of EEF1A1. Interacts with nuclear transport receptors XPO4, IPO5/RANBP5, IPO7, IPO9 and KPNB1 as well as GCN1L1/GCN1 and LRPPRC probably through their HEAT repeats. Binds NCOA5/CIA.</text>
</comment>
<feature type="chain" id="PRO_5002127351" description="Protein HTATIP2" evidence="3">
    <location>
        <begin position="19"/>
        <end position="265"/>
    </location>
</feature>
<dbReference type="GO" id="GO:0051170">
    <property type="term" value="P:import into nucleus"/>
    <property type="evidence" value="ECO:0007669"/>
    <property type="project" value="TreeGrafter"/>
</dbReference>
<feature type="domain" description="NAD(P)-binding" evidence="4">
    <location>
        <begin position="57"/>
        <end position="240"/>
    </location>
</feature>
<dbReference type="InterPro" id="IPR016040">
    <property type="entry name" value="NAD(P)-bd_dom"/>
</dbReference>
<dbReference type="SUPFAM" id="SSF51735">
    <property type="entry name" value="NAD(P)-binding Rossmann-fold domains"/>
    <property type="match status" value="1"/>
</dbReference>
<organism evidence="5">
    <name type="scientific">Arion vulgaris</name>
    <dbReference type="NCBI Taxonomy" id="1028688"/>
    <lineage>
        <taxon>Eukaryota</taxon>
        <taxon>Metazoa</taxon>
        <taxon>Spiralia</taxon>
        <taxon>Lophotrochozoa</taxon>
        <taxon>Mollusca</taxon>
        <taxon>Gastropoda</taxon>
        <taxon>Heterobranchia</taxon>
        <taxon>Euthyneura</taxon>
        <taxon>Panpulmonata</taxon>
        <taxon>Eupulmonata</taxon>
        <taxon>Stylommatophora</taxon>
        <taxon>Helicina</taxon>
        <taxon>Arionoidea</taxon>
        <taxon>Arionidae</taxon>
        <taxon>Arion</taxon>
    </lineage>
</organism>
<dbReference type="PANTHER" id="PTHR14097">
    <property type="entry name" value="OXIDOREDUCTASE HTATIP2"/>
    <property type="match status" value="1"/>
</dbReference>
<gene>
    <name evidence="5" type="primary">ORF96476</name>
</gene>
<evidence type="ECO:0000313" key="5">
    <source>
        <dbReference type="EMBL" id="CEK75663.1"/>
    </source>
</evidence>